<sequence>MTPHLDPTLLLCVAKDLITTKTPQRLLPNIPSAPIPGIFPLPLFTFPLAFKNLSFPEKTEREREREREKERTGSIQMAFKGAEPIPEETTSNSLLTNTRCCFCFPCFSSRRSSTVGLSFWERIQSSSQSHGYDPHQNQWWFKGIRALKKIREWSEIVAGPKWKTFIRRFNRTKSSGSGSGRRHGNFQYDPLSYSLNFDEGPGGQKGDFDELDDYGGFRDFSSRYASVSASGQPVAMDASESKDVVVMA</sequence>
<dbReference type="PANTHER" id="PTHR47076:SF9">
    <property type="entry name" value="NHL DOMAIN PROTEIN"/>
    <property type="match status" value="1"/>
</dbReference>
<protein>
    <submittedName>
        <fullName evidence="1">Uncharacterized protein</fullName>
    </submittedName>
</protein>
<evidence type="ECO:0000313" key="1">
    <source>
        <dbReference type="EMBL" id="APR64087.1"/>
    </source>
</evidence>
<proteinExistence type="evidence at transcript level"/>
<dbReference type="AlphaFoldDB" id="A0A1L6K5J2"/>
<reference evidence="1" key="1">
    <citation type="submission" date="2016-01" db="EMBL/GenBank/DDBJ databases">
        <title>Dissection of insertion-deletion (InDel) variations within complex gene networks underlying wood formation in Populus.</title>
        <authorList>
            <person name="Zhang D."/>
            <person name="Gong C."/>
            <person name="Du Q."/>
            <person name="Xie J."/>
            <person name="Yang X."/>
            <person name="Quan M."/>
            <person name="Li B."/>
        </authorList>
    </citation>
    <scope>NUCLEOTIDE SEQUENCE</scope>
</reference>
<dbReference type="PANTHER" id="PTHR47076">
    <property type="entry name" value="NHL DOMAIN PROTEIN"/>
    <property type="match status" value="1"/>
</dbReference>
<dbReference type="EMBL" id="KU573623">
    <property type="protein sequence ID" value="APR64087.1"/>
    <property type="molecule type" value="mRNA"/>
</dbReference>
<accession>A0A1L6K5J2</accession>
<organism evidence="1">
    <name type="scientific">Populus tomentosa</name>
    <name type="common">Chinese white poplar</name>
    <dbReference type="NCBI Taxonomy" id="118781"/>
    <lineage>
        <taxon>Eukaryota</taxon>
        <taxon>Viridiplantae</taxon>
        <taxon>Streptophyta</taxon>
        <taxon>Embryophyta</taxon>
        <taxon>Tracheophyta</taxon>
        <taxon>Spermatophyta</taxon>
        <taxon>Magnoliopsida</taxon>
        <taxon>eudicotyledons</taxon>
        <taxon>Gunneridae</taxon>
        <taxon>Pentapetalae</taxon>
        <taxon>rosids</taxon>
        <taxon>fabids</taxon>
        <taxon>Malpighiales</taxon>
        <taxon>Salicaceae</taxon>
        <taxon>Saliceae</taxon>
        <taxon>Populus</taxon>
    </lineage>
</organism>
<name>A0A1L6K5J2_POPTO</name>